<evidence type="ECO:0000313" key="1">
    <source>
        <dbReference type="EMBL" id="OQP62757.1"/>
    </source>
</evidence>
<dbReference type="AlphaFoldDB" id="A0A1V9FWQ0"/>
<keyword evidence="2" id="KW-1185">Reference proteome</keyword>
<comment type="caution">
    <text evidence="1">The sequence shown here is derived from an EMBL/GenBank/DDBJ whole genome shotgun (WGS) entry which is preliminary data.</text>
</comment>
<name>A0A1V9FWQ0_9BACT</name>
<organism evidence="1 2">
    <name type="scientific">Niastella vici</name>
    <dbReference type="NCBI Taxonomy" id="1703345"/>
    <lineage>
        <taxon>Bacteria</taxon>
        <taxon>Pseudomonadati</taxon>
        <taxon>Bacteroidota</taxon>
        <taxon>Chitinophagia</taxon>
        <taxon>Chitinophagales</taxon>
        <taxon>Chitinophagaceae</taxon>
        <taxon>Niastella</taxon>
    </lineage>
</organism>
<reference evidence="1 2" key="1">
    <citation type="submission" date="2016-03" db="EMBL/GenBank/DDBJ databases">
        <title>Niastella vici sp. nov., isolated from farmland soil.</title>
        <authorList>
            <person name="Chen L."/>
            <person name="Wang D."/>
            <person name="Yang S."/>
            <person name="Wang G."/>
        </authorList>
    </citation>
    <scope>NUCLEOTIDE SEQUENCE [LARGE SCALE GENOMIC DNA]</scope>
    <source>
        <strain evidence="1 2">DJ57</strain>
    </source>
</reference>
<protein>
    <submittedName>
        <fullName evidence="1">Uncharacterized protein</fullName>
    </submittedName>
</protein>
<gene>
    <name evidence="1" type="ORF">A3860_27510</name>
</gene>
<evidence type="ECO:0000313" key="2">
    <source>
        <dbReference type="Proteomes" id="UP000192796"/>
    </source>
</evidence>
<sequence>MPHISIKLPIIKAINNVRGVIVISSGKLNFYYRFCKMGPVLLNRSDNYWPRCNVYTKSKEAVSKVI</sequence>
<proteinExistence type="predicted"/>
<accession>A0A1V9FWQ0</accession>
<dbReference type="Proteomes" id="UP000192796">
    <property type="component" value="Unassembled WGS sequence"/>
</dbReference>
<dbReference type="EMBL" id="LVYD01000049">
    <property type="protein sequence ID" value="OQP62757.1"/>
    <property type="molecule type" value="Genomic_DNA"/>
</dbReference>